<evidence type="ECO:0000256" key="1">
    <source>
        <dbReference type="ARBA" id="ARBA00004496"/>
    </source>
</evidence>
<dbReference type="InterPro" id="IPR051982">
    <property type="entry name" value="CiliaryAsmbly_MitoImport"/>
</dbReference>
<dbReference type="GO" id="GO:0005829">
    <property type="term" value="C:cytosol"/>
    <property type="evidence" value="ECO:0007669"/>
    <property type="project" value="TreeGrafter"/>
</dbReference>
<evidence type="ECO:0000256" key="2">
    <source>
        <dbReference type="ARBA" id="ARBA00022490"/>
    </source>
</evidence>
<dbReference type="PANTHER" id="PTHR45984:SF1">
    <property type="entry name" value="SPAG1 AXONEMAL DYNEIN ASSEMBLY FACTOR"/>
    <property type="match status" value="1"/>
</dbReference>
<dbReference type="Proteomes" id="UP000663824">
    <property type="component" value="Unassembled WGS sequence"/>
</dbReference>
<evidence type="ECO:0000256" key="3">
    <source>
        <dbReference type="ARBA" id="ARBA00022737"/>
    </source>
</evidence>
<dbReference type="InterPro" id="IPR019734">
    <property type="entry name" value="TPR_rpt"/>
</dbReference>
<feature type="region of interest" description="Disordered" evidence="6">
    <location>
        <begin position="503"/>
        <end position="557"/>
    </location>
</feature>
<feature type="compositionally biased region" description="Polar residues" evidence="6">
    <location>
        <begin position="591"/>
        <end position="611"/>
    </location>
</feature>
<feature type="region of interest" description="Disordered" evidence="6">
    <location>
        <begin position="579"/>
        <end position="625"/>
    </location>
</feature>
<name>A0A816YFR2_9BILA</name>
<feature type="compositionally biased region" description="Acidic residues" evidence="6">
    <location>
        <begin position="169"/>
        <end position="184"/>
    </location>
</feature>
<feature type="region of interest" description="Disordered" evidence="6">
    <location>
        <begin position="380"/>
        <end position="399"/>
    </location>
</feature>
<dbReference type="SUPFAM" id="SSF48452">
    <property type="entry name" value="TPR-like"/>
    <property type="match status" value="2"/>
</dbReference>
<dbReference type="GO" id="GO:0005739">
    <property type="term" value="C:mitochondrion"/>
    <property type="evidence" value="ECO:0007669"/>
    <property type="project" value="TreeGrafter"/>
</dbReference>
<evidence type="ECO:0000313" key="7">
    <source>
        <dbReference type="EMBL" id="CAF2158630.1"/>
    </source>
</evidence>
<sequence>MDDATALIAGQTKKYNIPLSHFEYKYIQNCTDGKELERIYKELIGGEVGCFPALEQLTLDRIRDIKPNSHTLRKDKAPLDRSALPDDERQNFDDFLTKMQQIDKTSSSIVDDHKNNGIATVPIRSKSTISKPTTSVPVINTNGKQKRIVPRSYDEWGKIDKQIAREMNSDNDDDDEEQEFDDDEKTTNQTSSSNTIHEKSQRLETAEQHRLNGNTAFKSNNYEKAIDLYTKCIILDSTNPMAYMNRAIAHYRLNNYDASITDCSHVLSKDPNHIKALFRRASCFIAKQKYEEGKRDLDILLTIDEENIDAKNLLKTIPTVQKTKGVRIPITEDDDEDEEENNVSAAPPMPTPIKIPIVENLLKTIPTVQKTKGVRIPITEDDDEDEEENNVSAAPPMPTPIKIPIVEVEEEEIQEQQEATNESIQSMNIDIPQQTNVHARPCIGSEDASPALFDDHFQNCGDLNQFHVNMHTQLEPLDVETIGDGDDDDDMPLGDEAGAGFSGAMSDDDGHVSHSLNVSPTMDDDDDVPELIDQKTLQTPPLTSPLKQTTISNTNNDNCVYTMADASNRQRFSAISNDDYNDLYDNNNNNRSTISNSYPSYRQNSMSSNPFQPDDQNRDMPAQQRSSIMNSYNDQISSSNFSSTLQNWLRDTVELQLNNRSSTYHEKPWSKSTRPSTLNSLQRDIQKYNGANDIRNTIEASKKMLKNGVLDYHNHADHIVSTLFICANGYLKNNDYVHTIQYSSEALQYNKMDTDALICRAKAFENEKFFLLSYADYMRVPSTDYSYALAQRTCEKLATDLNMNEGENWREKLPQDTNDDERYLTYIKTKDEFTDSNPFEWYRKRGNQLYIDACYVLAIRCYTYCIELKPDIATSYSNRAACYLKVFESQKAIDDCGKALEIDSNNVRALYRKACAYKMSCNKHSYQLTLKELIKLQPNNQTILAEYYTSRNEQIPRRLRRLRTNPVNATASKSSTPPVIEVSKPLNPIEENYLAYEELEKIRSQKLTINARHQFEQQLHSLKPNDLKSQCSLILRLPTKGLFKITGPATSKGVETIVSACRIMIDAEKIYQQANKSSILQFSYVKFCFNILLELATLPRLDSALLMMDPMHRASLDNLLAYFSSLSSILTDVNKLDRLKVKD</sequence>
<protein>
    <submittedName>
        <fullName evidence="7">Uncharacterized protein</fullName>
    </submittedName>
</protein>
<dbReference type="PROSITE" id="PS50005">
    <property type="entry name" value="TPR"/>
    <property type="match status" value="2"/>
</dbReference>
<feature type="compositionally biased region" description="Basic and acidic residues" evidence="6">
    <location>
        <begin position="196"/>
        <end position="210"/>
    </location>
</feature>
<keyword evidence="3" id="KW-0677">Repeat</keyword>
<feature type="region of interest" description="Disordered" evidence="6">
    <location>
        <begin position="166"/>
        <end position="212"/>
    </location>
</feature>
<dbReference type="GO" id="GO:0006626">
    <property type="term" value="P:protein targeting to mitochondrion"/>
    <property type="evidence" value="ECO:0007669"/>
    <property type="project" value="TreeGrafter"/>
</dbReference>
<dbReference type="InterPro" id="IPR011990">
    <property type="entry name" value="TPR-like_helical_dom_sf"/>
</dbReference>
<evidence type="ECO:0000256" key="5">
    <source>
        <dbReference type="PROSITE-ProRule" id="PRU00339"/>
    </source>
</evidence>
<dbReference type="EMBL" id="CAJNRE010017958">
    <property type="protein sequence ID" value="CAF2158630.1"/>
    <property type="molecule type" value="Genomic_DNA"/>
</dbReference>
<comment type="subcellular location">
    <subcellularLocation>
        <location evidence="1">Cytoplasm</location>
    </subcellularLocation>
</comment>
<evidence type="ECO:0000256" key="4">
    <source>
        <dbReference type="ARBA" id="ARBA00022803"/>
    </source>
</evidence>
<gene>
    <name evidence="7" type="ORF">MBJ925_LOCUS32763</name>
</gene>
<dbReference type="GO" id="GO:0031072">
    <property type="term" value="F:heat shock protein binding"/>
    <property type="evidence" value="ECO:0007669"/>
    <property type="project" value="TreeGrafter"/>
</dbReference>
<feature type="repeat" description="TPR" evidence="5">
    <location>
        <begin position="206"/>
        <end position="239"/>
    </location>
</feature>
<dbReference type="AlphaFoldDB" id="A0A816YFR2"/>
<feature type="compositionally biased region" description="Acidic residues" evidence="6">
    <location>
        <begin position="380"/>
        <end position="389"/>
    </location>
</feature>
<feature type="compositionally biased region" description="Acidic residues" evidence="6">
    <location>
        <begin position="332"/>
        <end position="341"/>
    </location>
</feature>
<keyword evidence="2" id="KW-0963">Cytoplasm</keyword>
<feature type="region of interest" description="Disordered" evidence="6">
    <location>
        <begin position="332"/>
        <end position="351"/>
    </location>
</feature>
<keyword evidence="4 5" id="KW-0802">TPR repeat</keyword>
<dbReference type="Gene3D" id="1.25.40.10">
    <property type="entry name" value="Tetratricopeptide repeat domain"/>
    <property type="match status" value="2"/>
</dbReference>
<dbReference type="SMART" id="SM00028">
    <property type="entry name" value="TPR"/>
    <property type="match status" value="7"/>
</dbReference>
<organism evidence="7 8">
    <name type="scientific">Rotaria magnacalcarata</name>
    <dbReference type="NCBI Taxonomy" id="392030"/>
    <lineage>
        <taxon>Eukaryota</taxon>
        <taxon>Metazoa</taxon>
        <taxon>Spiralia</taxon>
        <taxon>Gnathifera</taxon>
        <taxon>Rotifera</taxon>
        <taxon>Eurotatoria</taxon>
        <taxon>Bdelloidea</taxon>
        <taxon>Philodinida</taxon>
        <taxon>Philodinidae</taxon>
        <taxon>Rotaria</taxon>
    </lineage>
</organism>
<comment type="caution">
    <text evidence="7">The sequence shown here is derived from an EMBL/GenBank/DDBJ whole genome shotgun (WGS) entry which is preliminary data.</text>
</comment>
<dbReference type="PANTHER" id="PTHR45984">
    <property type="entry name" value="RNA (RNA) POLYMERASE II ASSOCIATED PROTEIN HOMOLOG"/>
    <property type="match status" value="1"/>
</dbReference>
<feature type="compositionally biased region" description="Polar residues" evidence="6">
    <location>
        <begin position="535"/>
        <end position="557"/>
    </location>
</feature>
<feature type="repeat" description="TPR" evidence="5">
    <location>
        <begin position="873"/>
        <end position="906"/>
    </location>
</feature>
<evidence type="ECO:0000256" key="6">
    <source>
        <dbReference type="SAM" id="MobiDB-lite"/>
    </source>
</evidence>
<reference evidence="7" key="1">
    <citation type="submission" date="2021-02" db="EMBL/GenBank/DDBJ databases">
        <authorList>
            <person name="Nowell W R."/>
        </authorList>
    </citation>
    <scope>NUCLEOTIDE SEQUENCE</scope>
</reference>
<accession>A0A816YFR2</accession>
<proteinExistence type="predicted"/>
<evidence type="ECO:0000313" key="8">
    <source>
        <dbReference type="Proteomes" id="UP000663824"/>
    </source>
</evidence>